<gene>
    <name evidence="2" type="ORF">A7A08_01569</name>
</gene>
<evidence type="ECO:0000313" key="2">
    <source>
        <dbReference type="EMBL" id="ODA67535.1"/>
    </source>
</evidence>
<protein>
    <recommendedName>
        <fullName evidence="4">Bacterial SH3 domain protein</fullName>
    </recommendedName>
</protein>
<dbReference type="OrthoDB" id="7433551at2"/>
<keyword evidence="3" id="KW-1185">Reference proteome</keyword>
<dbReference type="RefSeq" id="WP_141693896.1">
    <property type="nucleotide sequence ID" value="NZ_MASI01000003.1"/>
</dbReference>
<feature type="compositionally biased region" description="Basic and acidic residues" evidence="1">
    <location>
        <begin position="191"/>
        <end position="206"/>
    </location>
</feature>
<dbReference type="EMBL" id="MASI01000003">
    <property type="protein sequence ID" value="ODA67535.1"/>
    <property type="molecule type" value="Genomic_DNA"/>
</dbReference>
<accession>A0A1E2RZK1</accession>
<organism evidence="2 3">
    <name type="scientific">Methyloligella halotolerans</name>
    <dbReference type="NCBI Taxonomy" id="1177755"/>
    <lineage>
        <taxon>Bacteria</taxon>
        <taxon>Pseudomonadati</taxon>
        <taxon>Pseudomonadota</taxon>
        <taxon>Alphaproteobacteria</taxon>
        <taxon>Hyphomicrobiales</taxon>
        <taxon>Hyphomicrobiaceae</taxon>
        <taxon>Methyloligella</taxon>
    </lineage>
</organism>
<name>A0A1E2RZK1_9HYPH</name>
<dbReference type="AlphaFoldDB" id="A0A1E2RZK1"/>
<feature type="region of interest" description="Disordered" evidence="1">
    <location>
        <begin position="172"/>
        <end position="220"/>
    </location>
</feature>
<reference evidence="2 3" key="1">
    <citation type="submission" date="2016-07" db="EMBL/GenBank/DDBJ databases">
        <title>Draft genome sequence of Methyloligella halotolerans C2T (VKM B-2706T=CCUG 61687T=DSM 25045T), a halotolerant polyhydroxybutyrate accumulating methylotroph.</title>
        <authorList>
            <person name="Vasilenko O.V."/>
            <person name="Doronina N.V."/>
            <person name="Poroshina M.N."/>
            <person name="Tarlachkov S.V."/>
            <person name="Trotsenko Y.A."/>
        </authorList>
    </citation>
    <scope>NUCLEOTIDE SEQUENCE [LARGE SCALE GENOMIC DNA]</scope>
    <source>
        <strain evidence="2 3">VKM B-2706</strain>
    </source>
</reference>
<evidence type="ECO:0000256" key="1">
    <source>
        <dbReference type="SAM" id="MobiDB-lite"/>
    </source>
</evidence>
<sequence>MRMNKVVASIWMASAAIFGLGIFLMAQSAIGPRDIANARNTEAATTLEYRAAIRETTAQKPQAKGPVAAQNPAPEIQSVSLSDQQGAMPLPSKKEDADNWVNVAGKDAVMRSLPANAAPMIVAFPVGRKLFVRGEKDGWTKVEEPKTSTVGWIQADQLAKPGEMRMARLDREGRGVSPALDESESAFSDEWAMKVEDTQARPERRRSGPLGGLLRRAFGR</sequence>
<proteinExistence type="predicted"/>
<evidence type="ECO:0000313" key="3">
    <source>
        <dbReference type="Proteomes" id="UP000095087"/>
    </source>
</evidence>
<comment type="caution">
    <text evidence="2">The sequence shown here is derived from an EMBL/GenBank/DDBJ whole genome shotgun (WGS) entry which is preliminary data.</text>
</comment>
<dbReference type="Proteomes" id="UP000095087">
    <property type="component" value="Unassembled WGS sequence"/>
</dbReference>
<evidence type="ECO:0008006" key="4">
    <source>
        <dbReference type="Google" id="ProtNLM"/>
    </source>
</evidence>